<dbReference type="PANTHER" id="PTHR30024">
    <property type="entry name" value="ALIPHATIC SULFONATES-BINDING PROTEIN-RELATED"/>
    <property type="match status" value="1"/>
</dbReference>
<name>A0A936ZJT4_9BURK</name>
<organism evidence="3 4">
    <name type="scientific">Ramlibacter aurantiacus</name>
    <dbReference type="NCBI Taxonomy" id="2801330"/>
    <lineage>
        <taxon>Bacteria</taxon>
        <taxon>Pseudomonadati</taxon>
        <taxon>Pseudomonadota</taxon>
        <taxon>Betaproteobacteria</taxon>
        <taxon>Burkholderiales</taxon>
        <taxon>Comamonadaceae</taxon>
        <taxon>Ramlibacter</taxon>
    </lineage>
</organism>
<accession>A0A936ZJT4</accession>
<dbReference type="SUPFAM" id="SSF53850">
    <property type="entry name" value="Periplasmic binding protein-like II"/>
    <property type="match status" value="1"/>
</dbReference>
<feature type="signal peptide" evidence="1">
    <location>
        <begin position="1"/>
        <end position="36"/>
    </location>
</feature>
<dbReference type="PANTHER" id="PTHR30024:SF42">
    <property type="entry name" value="ALIPHATIC SULFONATES-BINDING PROTEIN-RELATED"/>
    <property type="match status" value="1"/>
</dbReference>
<keyword evidence="4" id="KW-1185">Reference proteome</keyword>
<dbReference type="RefSeq" id="WP_201685770.1">
    <property type="nucleotide sequence ID" value="NZ_JAEQNA010000009.1"/>
</dbReference>
<proteinExistence type="predicted"/>
<comment type="caution">
    <text evidence="3">The sequence shown here is derived from an EMBL/GenBank/DDBJ whole genome shotgun (WGS) entry which is preliminary data.</text>
</comment>
<evidence type="ECO:0000313" key="3">
    <source>
        <dbReference type="EMBL" id="MBL0422649.1"/>
    </source>
</evidence>
<keyword evidence="1" id="KW-0732">Signal</keyword>
<evidence type="ECO:0000313" key="4">
    <source>
        <dbReference type="Proteomes" id="UP000613011"/>
    </source>
</evidence>
<evidence type="ECO:0000256" key="1">
    <source>
        <dbReference type="SAM" id="SignalP"/>
    </source>
</evidence>
<dbReference type="Gene3D" id="3.40.190.10">
    <property type="entry name" value="Periplasmic binding protein-like II"/>
    <property type="match status" value="2"/>
</dbReference>
<sequence length="378" mass="40367">MPNATLPSGRLGRAKRLLLQASLCAAAAAAISPALAQGSAAKPLKPVTIALGTQVLNVSYPWLTLPIALGYWKDEGYDVKVITVGGSLQGIQQMVAGAVDFAQLNSTGLIQANTDNNVPVRGLMGTGVIDWGVGVMQDGPIKSIKDLKGKKIGIFSLGTGGVPLLKGYLRSNGIDPDKDVQIIATGAGAPALEALKADRVQALMFWGSALAGFENAGTKLRVLYEPEWRRMPDFTFGTMQKTIDSDPAMVEAIARGAAKATLFAMTNPECTLKIHWKNFPSTKPTGADEATLVKWDLKLLETQLDTMKQAHQMHGGKLIGAIDAQAYERMQQFMLKEGLIKRTVPVQSMLISKPGFVEAINRFDHSAVIEAAKACKGL</sequence>
<dbReference type="InterPro" id="IPR015168">
    <property type="entry name" value="SsuA/THI5"/>
</dbReference>
<dbReference type="AlphaFoldDB" id="A0A936ZJT4"/>
<dbReference type="Pfam" id="PF09084">
    <property type="entry name" value="NMT1"/>
    <property type="match status" value="1"/>
</dbReference>
<evidence type="ECO:0000259" key="2">
    <source>
        <dbReference type="Pfam" id="PF09084"/>
    </source>
</evidence>
<feature type="domain" description="SsuA/THI5-like" evidence="2">
    <location>
        <begin position="68"/>
        <end position="269"/>
    </location>
</feature>
<dbReference type="EMBL" id="JAEQNA010000009">
    <property type="protein sequence ID" value="MBL0422649.1"/>
    <property type="molecule type" value="Genomic_DNA"/>
</dbReference>
<feature type="chain" id="PRO_5037624088" evidence="1">
    <location>
        <begin position="37"/>
        <end position="378"/>
    </location>
</feature>
<reference evidence="3" key="1">
    <citation type="submission" date="2021-01" db="EMBL/GenBank/DDBJ databases">
        <title>Ramlibacter sp. strain AW1 16S ribosomal RNA gene Genome sequencing and assembly.</title>
        <authorList>
            <person name="Kang M."/>
        </authorList>
    </citation>
    <scope>NUCLEOTIDE SEQUENCE</scope>
    <source>
        <strain evidence="3">AW1</strain>
    </source>
</reference>
<gene>
    <name evidence="3" type="ORF">JI739_20110</name>
</gene>
<protein>
    <submittedName>
        <fullName evidence="3">ABC transporter substrate-binding protein</fullName>
    </submittedName>
</protein>
<dbReference type="Proteomes" id="UP000613011">
    <property type="component" value="Unassembled WGS sequence"/>
</dbReference>